<organism evidence="1 2">
    <name type="scientific">Pseudoduganella lurida</name>
    <dbReference type="NCBI Taxonomy" id="1036180"/>
    <lineage>
        <taxon>Bacteria</taxon>
        <taxon>Pseudomonadati</taxon>
        <taxon>Pseudomonadota</taxon>
        <taxon>Betaproteobacteria</taxon>
        <taxon>Burkholderiales</taxon>
        <taxon>Oxalobacteraceae</taxon>
        <taxon>Telluria group</taxon>
        <taxon>Pseudoduganella</taxon>
    </lineage>
</organism>
<accession>A0A562REC7</accession>
<proteinExistence type="predicted"/>
<evidence type="ECO:0000313" key="1">
    <source>
        <dbReference type="EMBL" id="TWI67422.1"/>
    </source>
</evidence>
<gene>
    <name evidence="1" type="ORF">IP91_01535</name>
</gene>
<comment type="caution">
    <text evidence="1">The sequence shown here is derived from an EMBL/GenBank/DDBJ whole genome shotgun (WGS) entry which is preliminary data.</text>
</comment>
<reference evidence="1 2" key="1">
    <citation type="journal article" date="2015" name="Stand. Genomic Sci.">
        <title>Genomic Encyclopedia of Bacterial and Archaeal Type Strains, Phase III: the genomes of soil and plant-associated and newly described type strains.</title>
        <authorList>
            <person name="Whitman W.B."/>
            <person name="Woyke T."/>
            <person name="Klenk H.P."/>
            <person name="Zhou Y."/>
            <person name="Lilburn T.G."/>
            <person name="Beck B.J."/>
            <person name="De Vos P."/>
            <person name="Vandamme P."/>
            <person name="Eisen J.A."/>
            <person name="Garrity G."/>
            <person name="Hugenholtz P."/>
            <person name="Kyrpides N.C."/>
        </authorList>
    </citation>
    <scope>NUCLEOTIDE SEQUENCE [LARGE SCALE GENOMIC DNA]</scope>
    <source>
        <strain evidence="1 2">CGMCC 1.10822</strain>
    </source>
</reference>
<dbReference type="AlphaFoldDB" id="A0A562REC7"/>
<dbReference type="EMBL" id="VLLB01000002">
    <property type="protein sequence ID" value="TWI67422.1"/>
    <property type="molecule type" value="Genomic_DNA"/>
</dbReference>
<name>A0A562REC7_9BURK</name>
<protein>
    <submittedName>
        <fullName evidence="1">Uncharacterized protein</fullName>
    </submittedName>
</protein>
<evidence type="ECO:0000313" key="2">
    <source>
        <dbReference type="Proteomes" id="UP000318431"/>
    </source>
</evidence>
<dbReference type="RefSeq" id="WP_158643109.1">
    <property type="nucleotide sequence ID" value="NZ_VLLB01000002.1"/>
</dbReference>
<sequence length="51" mass="5421">MLRPPRYGVWPWAPGTSDPVSGGFAGLTPAFCMRFGGALKGWGQARGKVID</sequence>
<keyword evidence="2" id="KW-1185">Reference proteome</keyword>
<dbReference type="Proteomes" id="UP000318431">
    <property type="component" value="Unassembled WGS sequence"/>
</dbReference>